<sequence length="102" mass="12136">MYLVNGYKFDTKNWSEGKKTFNCKVHVKDIIDKGKGTKTRVQLLYKIININMSKRYDPCDSFILEQKARQVYYVSDPNTCIYMSNWFITFRTKRKVTLKSTT</sequence>
<evidence type="ECO:0000313" key="2">
    <source>
        <dbReference type="EMBL" id="RDY10924.1"/>
    </source>
</evidence>
<keyword evidence="3" id="KW-1185">Reference proteome</keyword>
<accession>A0A371I7L4</accession>
<feature type="domain" description="DUF4216" evidence="1">
    <location>
        <begin position="31"/>
        <end position="86"/>
    </location>
</feature>
<dbReference type="Pfam" id="PF13952">
    <property type="entry name" value="DUF4216"/>
    <property type="match status" value="1"/>
</dbReference>
<feature type="non-terminal residue" evidence="2">
    <location>
        <position position="1"/>
    </location>
</feature>
<evidence type="ECO:0000313" key="3">
    <source>
        <dbReference type="Proteomes" id="UP000257109"/>
    </source>
</evidence>
<name>A0A371I7L4_MUCPR</name>
<dbReference type="Proteomes" id="UP000257109">
    <property type="component" value="Unassembled WGS sequence"/>
</dbReference>
<proteinExistence type="predicted"/>
<comment type="caution">
    <text evidence="2">The sequence shown here is derived from an EMBL/GenBank/DDBJ whole genome shotgun (WGS) entry which is preliminary data.</text>
</comment>
<protein>
    <recommendedName>
        <fullName evidence="1">DUF4216 domain-containing protein</fullName>
    </recommendedName>
</protein>
<reference evidence="2" key="1">
    <citation type="submission" date="2018-05" db="EMBL/GenBank/DDBJ databases">
        <title>Draft genome of Mucuna pruriens seed.</title>
        <authorList>
            <person name="Nnadi N.E."/>
            <person name="Vos R."/>
            <person name="Hasami M.H."/>
            <person name="Devisetty U.K."/>
            <person name="Aguiy J.C."/>
        </authorList>
    </citation>
    <scope>NUCLEOTIDE SEQUENCE [LARGE SCALE GENOMIC DNA]</scope>
    <source>
        <strain evidence="2">JCA_2017</strain>
    </source>
</reference>
<dbReference type="InterPro" id="IPR025312">
    <property type="entry name" value="DUF4216"/>
</dbReference>
<organism evidence="2 3">
    <name type="scientific">Mucuna pruriens</name>
    <name type="common">Velvet bean</name>
    <name type="synonym">Dolichos pruriens</name>
    <dbReference type="NCBI Taxonomy" id="157652"/>
    <lineage>
        <taxon>Eukaryota</taxon>
        <taxon>Viridiplantae</taxon>
        <taxon>Streptophyta</taxon>
        <taxon>Embryophyta</taxon>
        <taxon>Tracheophyta</taxon>
        <taxon>Spermatophyta</taxon>
        <taxon>Magnoliopsida</taxon>
        <taxon>eudicotyledons</taxon>
        <taxon>Gunneridae</taxon>
        <taxon>Pentapetalae</taxon>
        <taxon>rosids</taxon>
        <taxon>fabids</taxon>
        <taxon>Fabales</taxon>
        <taxon>Fabaceae</taxon>
        <taxon>Papilionoideae</taxon>
        <taxon>50 kb inversion clade</taxon>
        <taxon>NPAAA clade</taxon>
        <taxon>indigoferoid/millettioid clade</taxon>
        <taxon>Phaseoleae</taxon>
        <taxon>Mucuna</taxon>
    </lineage>
</organism>
<dbReference type="AlphaFoldDB" id="A0A371I7L4"/>
<gene>
    <name evidence="2" type="ORF">CR513_04469</name>
</gene>
<dbReference type="EMBL" id="QJKJ01000746">
    <property type="protein sequence ID" value="RDY10924.1"/>
    <property type="molecule type" value="Genomic_DNA"/>
</dbReference>
<evidence type="ECO:0000259" key="1">
    <source>
        <dbReference type="Pfam" id="PF13952"/>
    </source>
</evidence>